<comment type="caution">
    <text evidence="16">The sequence shown here is derived from an EMBL/GenBank/DDBJ whole genome shotgun (WGS) entry which is preliminary data.</text>
</comment>
<dbReference type="InterPro" id="IPR032675">
    <property type="entry name" value="LRR_dom_sf"/>
</dbReference>
<keyword evidence="7" id="KW-0677">Repeat</keyword>
<keyword evidence="6 14" id="KW-0732">Signal</keyword>
<evidence type="ECO:0000313" key="16">
    <source>
        <dbReference type="EMBL" id="CAG9136082.1"/>
    </source>
</evidence>
<dbReference type="PROSITE" id="PS51450">
    <property type="entry name" value="LRR"/>
    <property type="match status" value="2"/>
</dbReference>
<evidence type="ECO:0000256" key="4">
    <source>
        <dbReference type="ARBA" id="ARBA00022614"/>
    </source>
</evidence>
<feature type="signal peptide" evidence="14">
    <location>
        <begin position="1"/>
        <end position="16"/>
    </location>
</feature>
<evidence type="ECO:0000313" key="17">
    <source>
        <dbReference type="Proteomes" id="UP000653454"/>
    </source>
</evidence>
<evidence type="ECO:0000256" key="8">
    <source>
        <dbReference type="ARBA" id="ARBA00022859"/>
    </source>
</evidence>
<evidence type="ECO:0000256" key="7">
    <source>
        <dbReference type="ARBA" id="ARBA00022737"/>
    </source>
</evidence>
<comment type="similarity">
    <text evidence="2">Belongs to the Toll-like receptor family.</text>
</comment>
<dbReference type="PANTHER" id="PTHR24365">
    <property type="entry name" value="TOLL-LIKE RECEPTOR"/>
    <property type="match status" value="1"/>
</dbReference>
<keyword evidence="11" id="KW-0675">Receptor</keyword>
<dbReference type="Gene3D" id="3.80.10.10">
    <property type="entry name" value="Ribonuclease Inhibitor"/>
    <property type="match status" value="2"/>
</dbReference>
<evidence type="ECO:0000256" key="13">
    <source>
        <dbReference type="SAM" id="Phobius"/>
    </source>
</evidence>
<feature type="domain" description="TIR" evidence="15">
    <location>
        <begin position="618"/>
        <end position="757"/>
    </location>
</feature>
<sequence>MLLILLMLLWAQPAFPSGGLHLGGVVKHVDQECLTGTMTDVQSWVGPDGHLLMDVDLFKNGIDLAGLSDPDVKLRFFLQENPNHTFRYISMARCKLRSVPYLYGNCSRVTGTLQYLSLYGNHFDSDDDGEELRVTITSEVVHNGTLQKPSVVVNTTKPEPNQVPHWYSGFETANLTGLLELDLRACSIRYIKNDTFSRMVSLRALYLSENRIHKIEPSAFQGMRRLVHLDLSRNAASTAITWGLNVFTGLASLLSLDLSFADLSQDLAFADMSGQTMMLGHVKPRIFGSRLKTLSICNTHLRSIQGLTEVFQELENLDVSGNVGILDDVDSLTKAQKSLKVVYANDVGLHSLDVFVNFTSLVIVKATKNYVEDIGNETAMSFRNLKVLDLDHNRIKGWTESTFSLMPNLDVLLLKSNQVTMIQEEMLQDIANVSYIGIKDNFVICSCSVRDFLDIAIRNDVEKKFHSKPLFPTIYTSQEFHRAYDEYSRLVHNRKPLKIECDNEPCEIKEPSIDGKFVILDYENESTDYQCYSLADYRQIPFLMNTPCSHHRGGDYLDTIEDTSQLVVLMVCLALLAATIGIAVIFRKRIIYFCVTVKNSALLSSMTTANGFQESSTYHYDVFVSYCNEDRPWVLDHLLPHVEKHCNVSVCLHERDFLVGLSILENIVSCMDRSKSILLVISQRFLLSQWCQFEMHLAQHRLLETRREDLILVLLEDIPRPMRPNTLHYLMLTKTYVLWPKEKAERRVFWRRLQKCIVLQKLRKNETESLA</sequence>
<dbReference type="InterPro" id="IPR000157">
    <property type="entry name" value="TIR_dom"/>
</dbReference>
<evidence type="ECO:0000256" key="6">
    <source>
        <dbReference type="ARBA" id="ARBA00022729"/>
    </source>
</evidence>
<dbReference type="AlphaFoldDB" id="A0A8S4GAZ6"/>
<keyword evidence="3" id="KW-0399">Innate immunity</keyword>
<feature type="chain" id="PRO_5035778427" evidence="14">
    <location>
        <begin position="17"/>
        <end position="771"/>
    </location>
</feature>
<dbReference type="EMBL" id="CAJHNJ030000124">
    <property type="protein sequence ID" value="CAG9136082.1"/>
    <property type="molecule type" value="Genomic_DNA"/>
</dbReference>
<evidence type="ECO:0000256" key="5">
    <source>
        <dbReference type="ARBA" id="ARBA00022692"/>
    </source>
</evidence>
<feature type="transmembrane region" description="Helical" evidence="13">
    <location>
        <begin position="566"/>
        <end position="586"/>
    </location>
</feature>
<dbReference type="InterPro" id="IPR001611">
    <property type="entry name" value="Leu-rich_rpt"/>
</dbReference>
<dbReference type="InterPro" id="IPR035897">
    <property type="entry name" value="Toll_tir_struct_dom_sf"/>
</dbReference>
<evidence type="ECO:0000259" key="15">
    <source>
        <dbReference type="PROSITE" id="PS50104"/>
    </source>
</evidence>
<dbReference type="GO" id="GO:0005886">
    <property type="term" value="C:plasma membrane"/>
    <property type="evidence" value="ECO:0007669"/>
    <property type="project" value="TreeGrafter"/>
</dbReference>
<dbReference type="Gene3D" id="3.40.50.10140">
    <property type="entry name" value="Toll/interleukin-1 receptor homology (TIR) domain"/>
    <property type="match status" value="1"/>
</dbReference>
<dbReference type="GO" id="GO:0038023">
    <property type="term" value="F:signaling receptor activity"/>
    <property type="evidence" value="ECO:0007669"/>
    <property type="project" value="TreeGrafter"/>
</dbReference>
<keyword evidence="8" id="KW-0391">Immunity</keyword>
<dbReference type="PROSITE" id="PS50104">
    <property type="entry name" value="TIR"/>
    <property type="match status" value="1"/>
</dbReference>
<evidence type="ECO:0000256" key="11">
    <source>
        <dbReference type="ARBA" id="ARBA00023170"/>
    </source>
</evidence>
<dbReference type="PANTHER" id="PTHR24365:SF530">
    <property type="entry name" value="MSTPROX-RELATED"/>
    <property type="match status" value="1"/>
</dbReference>
<keyword evidence="17" id="KW-1185">Reference proteome</keyword>
<comment type="subcellular location">
    <subcellularLocation>
        <location evidence="1">Membrane</location>
        <topology evidence="1">Single-pass type I membrane protein</topology>
    </subcellularLocation>
</comment>
<gene>
    <name evidence="16" type="ORF">PLXY2_LOCUS14327</name>
</gene>
<evidence type="ECO:0000256" key="14">
    <source>
        <dbReference type="SAM" id="SignalP"/>
    </source>
</evidence>
<evidence type="ECO:0000256" key="2">
    <source>
        <dbReference type="ARBA" id="ARBA00009634"/>
    </source>
</evidence>
<evidence type="ECO:0000256" key="12">
    <source>
        <dbReference type="ARBA" id="ARBA00023180"/>
    </source>
</evidence>
<proteinExistence type="inferred from homology"/>
<dbReference type="SUPFAM" id="SSF52058">
    <property type="entry name" value="L domain-like"/>
    <property type="match status" value="1"/>
</dbReference>
<evidence type="ECO:0000256" key="1">
    <source>
        <dbReference type="ARBA" id="ARBA00004479"/>
    </source>
</evidence>
<dbReference type="InterPro" id="IPR003591">
    <property type="entry name" value="Leu-rich_rpt_typical-subtyp"/>
</dbReference>
<reference evidence="16" key="1">
    <citation type="submission" date="2020-11" db="EMBL/GenBank/DDBJ databases">
        <authorList>
            <person name="Whiteford S."/>
        </authorList>
    </citation>
    <scope>NUCLEOTIDE SEQUENCE</scope>
</reference>
<keyword evidence="10 13" id="KW-0472">Membrane</keyword>
<evidence type="ECO:0000256" key="3">
    <source>
        <dbReference type="ARBA" id="ARBA00022588"/>
    </source>
</evidence>
<dbReference type="SMART" id="SM00255">
    <property type="entry name" value="TIR"/>
    <property type="match status" value="1"/>
</dbReference>
<name>A0A8S4GAZ6_PLUXY</name>
<dbReference type="Proteomes" id="UP000653454">
    <property type="component" value="Unassembled WGS sequence"/>
</dbReference>
<dbReference type="FunFam" id="3.40.50.10140:FF:000001">
    <property type="entry name" value="Toll-like receptor 2"/>
    <property type="match status" value="1"/>
</dbReference>
<dbReference type="SMR" id="A0A8S4GAZ6"/>
<keyword evidence="5 13" id="KW-0812">Transmembrane</keyword>
<dbReference type="Pfam" id="PF13676">
    <property type="entry name" value="TIR_2"/>
    <property type="match status" value="1"/>
</dbReference>
<protein>
    <submittedName>
        <fullName evidence="16">(diamondback moth) hypothetical protein</fullName>
    </submittedName>
</protein>
<dbReference type="GO" id="GO:0045087">
    <property type="term" value="P:innate immune response"/>
    <property type="evidence" value="ECO:0007669"/>
    <property type="project" value="UniProtKB-KW"/>
</dbReference>
<keyword evidence="4" id="KW-0433">Leucine-rich repeat</keyword>
<dbReference type="SUPFAM" id="SSF52200">
    <property type="entry name" value="Toll/Interleukin receptor TIR domain"/>
    <property type="match status" value="1"/>
</dbReference>
<organism evidence="16 17">
    <name type="scientific">Plutella xylostella</name>
    <name type="common">Diamondback moth</name>
    <name type="synonym">Plutella maculipennis</name>
    <dbReference type="NCBI Taxonomy" id="51655"/>
    <lineage>
        <taxon>Eukaryota</taxon>
        <taxon>Metazoa</taxon>
        <taxon>Ecdysozoa</taxon>
        <taxon>Arthropoda</taxon>
        <taxon>Hexapoda</taxon>
        <taxon>Insecta</taxon>
        <taxon>Pterygota</taxon>
        <taxon>Neoptera</taxon>
        <taxon>Endopterygota</taxon>
        <taxon>Lepidoptera</taxon>
        <taxon>Glossata</taxon>
        <taxon>Ditrysia</taxon>
        <taxon>Yponomeutoidea</taxon>
        <taxon>Plutellidae</taxon>
        <taxon>Plutella</taxon>
    </lineage>
</organism>
<evidence type="ECO:0000256" key="9">
    <source>
        <dbReference type="ARBA" id="ARBA00022989"/>
    </source>
</evidence>
<evidence type="ECO:0000256" key="10">
    <source>
        <dbReference type="ARBA" id="ARBA00023136"/>
    </source>
</evidence>
<dbReference type="Pfam" id="PF13855">
    <property type="entry name" value="LRR_8"/>
    <property type="match status" value="2"/>
</dbReference>
<keyword evidence="12" id="KW-0325">Glycoprotein</keyword>
<accession>A0A8S4GAZ6</accession>
<keyword evidence="9 13" id="KW-1133">Transmembrane helix</keyword>
<dbReference type="GO" id="GO:0007165">
    <property type="term" value="P:signal transduction"/>
    <property type="evidence" value="ECO:0007669"/>
    <property type="project" value="InterPro"/>
</dbReference>
<dbReference type="SMART" id="SM00369">
    <property type="entry name" value="LRR_TYP"/>
    <property type="match status" value="4"/>
</dbReference>